<comment type="similarity">
    <text evidence="1">Belongs to the metallo-dependent hydrolases superfamily. CpsB/CapC family.</text>
</comment>
<dbReference type="AlphaFoldDB" id="I4C7K0"/>
<gene>
    <name evidence="5" type="ordered locus">Desti_2872</name>
</gene>
<name>I4C7K0_DESTA</name>
<dbReference type="InterPro" id="IPR016195">
    <property type="entry name" value="Pol/histidinol_Pase-like"/>
</dbReference>
<dbReference type="SUPFAM" id="SSF89550">
    <property type="entry name" value="PHP domain-like"/>
    <property type="match status" value="1"/>
</dbReference>
<dbReference type="EC" id="3.1.3.48" evidence="2"/>
<dbReference type="eggNOG" id="COG4464">
    <property type="taxonomic scope" value="Bacteria"/>
</dbReference>
<protein>
    <recommendedName>
        <fullName evidence="2">protein-tyrosine-phosphatase</fullName>
        <ecNumber evidence="2">3.1.3.48</ecNumber>
    </recommendedName>
</protein>
<keyword evidence="3" id="KW-0378">Hydrolase</keyword>
<dbReference type="GO" id="GO:0030145">
    <property type="term" value="F:manganese ion binding"/>
    <property type="evidence" value="ECO:0007669"/>
    <property type="project" value="InterPro"/>
</dbReference>
<dbReference type="InterPro" id="IPR016667">
    <property type="entry name" value="Caps_polysacc_synth_CpsB/CapC"/>
</dbReference>
<evidence type="ECO:0000256" key="1">
    <source>
        <dbReference type="ARBA" id="ARBA00005750"/>
    </source>
</evidence>
<keyword evidence="6" id="KW-1185">Reference proteome</keyword>
<dbReference type="EMBL" id="CP003360">
    <property type="protein sequence ID" value="AFM25541.1"/>
    <property type="molecule type" value="Genomic_DNA"/>
</dbReference>
<reference evidence="6" key="1">
    <citation type="submission" date="2012-06" db="EMBL/GenBank/DDBJ databases">
        <title>Complete sequence of chromosome of Desulfomonile tiedjei DSM 6799.</title>
        <authorList>
            <person name="Lucas S."/>
            <person name="Copeland A."/>
            <person name="Lapidus A."/>
            <person name="Glavina del Rio T."/>
            <person name="Dalin E."/>
            <person name="Tice H."/>
            <person name="Bruce D."/>
            <person name="Goodwin L."/>
            <person name="Pitluck S."/>
            <person name="Peters L."/>
            <person name="Ovchinnikova G."/>
            <person name="Zeytun A."/>
            <person name="Lu M."/>
            <person name="Kyrpides N."/>
            <person name="Mavromatis K."/>
            <person name="Ivanova N."/>
            <person name="Brettin T."/>
            <person name="Detter J.C."/>
            <person name="Han C."/>
            <person name="Larimer F."/>
            <person name="Land M."/>
            <person name="Hauser L."/>
            <person name="Markowitz V."/>
            <person name="Cheng J.-F."/>
            <person name="Hugenholtz P."/>
            <person name="Woyke T."/>
            <person name="Wu D."/>
            <person name="Spring S."/>
            <person name="Schroeder M."/>
            <person name="Brambilla E."/>
            <person name="Klenk H.-P."/>
            <person name="Eisen J.A."/>
        </authorList>
    </citation>
    <scope>NUCLEOTIDE SEQUENCE [LARGE SCALE GENOMIC DNA]</scope>
    <source>
        <strain evidence="6">ATCC 49306 / DSM 6799 / DCB-1</strain>
    </source>
</reference>
<dbReference type="Pfam" id="PF19567">
    <property type="entry name" value="CpsB_CapC"/>
    <property type="match status" value="1"/>
</dbReference>
<dbReference type="OrthoDB" id="9788539at2"/>
<dbReference type="RefSeq" id="WP_014810679.1">
    <property type="nucleotide sequence ID" value="NC_018025.1"/>
</dbReference>
<evidence type="ECO:0000256" key="4">
    <source>
        <dbReference type="ARBA" id="ARBA00051722"/>
    </source>
</evidence>
<dbReference type="HOGENOM" id="CLU_085966_1_0_7"/>
<evidence type="ECO:0000313" key="5">
    <source>
        <dbReference type="EMBL" id="AFM25541.1"/>
    </source>
</evidence>
<evidence type="ECO:0000256" key="3">
    <source>
        <dbReference type="ARBA" id="ARBA00022801"/>
    </source>
</evidence>
<dbReference type="PANTHER" id="PTHR39181">
    <property type="entry name" value="TYROSINE-PROTEIN PHOSPHATASE YWQE"/>
    <property type="match status" value="1"/>
</dbReference>
<dbReference type="PANTHER" id="PTHR39181:SF1">
    <property type="entry name" value="TYROSINE-PROTEIN PHOSPHATASE YWQE"/>
    <property type="match status" value="1"/>
</dbReference>
<evidence type="ECO:0000313" key="6">
    <source>
        <dbReference type="Proteomes" id="UP000006055"/>
    </source>
</evidence>
<dbReference type="Gene3D" id="3.20.20.140">
    <property type="entry name" value="Metal-dependent hydrolases"/>
    <property type="match status" value="1"/>
</dbReference>
<dbReference type="GO" id="GO:0004725">
    <property type="term" value="F:protein tyrosine phosphatase activity"/>
    <property type="evidence" value="ECO:0007669"/>
    <property type="project" value="UniProtKB-EC"/>
</dbReference>
<sequence>MIDLHSHILAGVDDGPSRTDESLRMCRMAVGDGIRCVVATPHSFNGDHVTDPDTILARVADLNLRLQSEKLPLKILPGMEIRIVPEFVELLSAGRLLSLNQGKYFLLEFHPAHVPAGFDRLLKFMRARGHGVVLAHPEKNLQIQDNIQQLISWLETDETWDLLVQISADSLTGEAGKQAYNAARLLLNRSCVHVIASDAHAAEYRPPILSKAVEIASDLVGSARTNQMVRDVPAAIVYGTPFPVLEPVVKRRKWWQFLS</sequence>
<comment type="catalytic activity">
    <reaction evidence="4">
        <text>O-phospho-L-tyrosyl-[protein] + H2O = L-tyrosyl-[protein] + phosphate</text>
        <dbReference type="Rhea" id="RHEA:10684"/>
        <dbReference type="Rhea" id="RHEA-COMP:10136"/>
        <dbReference type="Rhea" id="RHEA-COMP:20101"/>
        <dbReference type="ChEBI" id="CHEBI:15377"/>
        <dbReference type="ChEBI" id="CHEBI:43474"/>
        <dbReference type="ChEBI" id="CHEBI:46858"/>
        <dbReference type="ChEBI" id="CHEBI:61978"/>
        <dbReference type="EC" id="3.1.3.48"/>
    </reaction>
</comment>
<organism evidence="5 6">
    <name type="scientific">Desulfomonile tiedjei (strain ATCC 49306 / DSM 6799 / DCB-1)</name>
    <dbReference type="NCBI Taxonomy" id="706587"/>
    <lineage>
        <taxon>Bacteria</taxon>
        <taxon>Pseudomonadati</taxon>
        <taxon>Thermodesulfobacteriota</taxon>
        <taxon>Desulfomonilia</taxon>
        <taxon>Desulfomonilales</taxon>
        <taxon>Desulfomonilaceae</taxon>
        <taxon>Desulfomonile</taxon>
    </lineage>
</organism>
<evidence type="ECO:0000256" key="2">
    <source>
        <dbReference type="ARBA" id="ARBA00013064"/>
    </source>
</evidence>
<dbReference type="PIRSF" id="PIRSF016557">
    <property type="entry name" value="Caps_synth_CpsB"/>
    <property type="match status" value="1"/>
</dbReference>
<dbReference type="STRING" id="706587.Desti_2872"/>
<dbReference type="KEGG" id="dti:Desti_2872"/>
<proteinExistence type="inferred from homology"/>
<accession>I4C7K0</accession>
<dbReference type="Proteomes" id="UP000006055">
    <property type="component" value="Chromosome"/>
</dbReference>